<proteinExistence type="predicted"/>
<dbReference type="EMBL" id="LBJM01000013">
    <property type="protein sequence ID" value="RXH41712.1"/>
    <property type="molecule type" value="Genomic_DNA"/>
</dbReference>
<evidence type="ECO:0000313" key="2">
    <source>
        <dbReference type="Proteomes" id="UP000290565"/>
    </source>
</evidence>
<reference evidence="1 2" key="1">
    <citation type="submission" date="2015-04" db="EMBL/GenBank/DDBJ databases">
        <title>Comparative genomics of rhizobia nodulating Arachis hypogaea in China.</title>
        <authorList>
            <person name="Li Y."/>
        </authorList>
    </citation>
    <scope>NUCLEOTIDE SEQUENCE [LARGE SCALE GENOMIC DNA]</scope>
    <source>
        <strain evidence="1 2">CCBAU 51787</strain>
    </source>
</reference>
<gene>
    <name evidence="1" type="ORF">XH94_06310</name>
</gene>
<organism evidence="1 2">
    <name type="scientific">Bradyrhizobium zhanjiangense</name>
    <dbReference type="NCBI Taxonomy" id="1325107"/>
    <lineage>
        <taxon>Bacteria</taxon>
        <taxon>Pseudomonadati</taxon>
        <taxon>Pseudomonadota</taxon>
        <taxon>Alphaproteobacteria</taxon>
        <taxon>Hyphomicrobiales</taxon>
        <taxon>Nitrobacteraceae</taxon>
        <taxon>Bradyrhizobium</taxon>
    </lineage>
</organism>
<comment type="caution">
    <text evidence="1">The sequence shown here is derived from an EMBL/GenBank/DDBJ whole genome shotgun (WGS) entry which is preliminary data.</text>
</comment>
<name>A0A4Q0SQJ6_9BRAD</name>
<protein>
    <submittedName>
        <fullName evidence="1">Uncharacterized protein</fullName>
    </submittedName>
</protein>
<evidence type="ECO:0000313" key="1">
    <source>
        <dbReference type="EMBL" id="RXH41712.1"/>
    </source>
</evidence>
<dbReference type="AlphaFoldDB" id="A0A4Q0SQJ6"/>
<accession>A0A4Q0SQJ6</accession>
<dbReference type="Proteomes" id="UP000290565">
    <property type="component" value="Unassembled WGS sequence"/>
</dbReference>
<dbReference type="Pfam" id="PF17342">
    <property type="entry name" value="DUF5372"/>
    <property type="match status" value="1"/>
</dbReference>
<sequence>MFDLICRRRHWGEDRVIYEGRNGRLCTIASAWTDIDPRDEFRLIAAGRAAFRTVDLLALCDALDRLAEGLRSDHA</sequence>
<dbReference type="InterPro" id="IPR035315">
    <property type="entry name" value="DUF5372"/>
</dbReference>